<keyword evidence="3" id="KW-0677">Repeat</keyword>
<evidence type="ECO:0000313" key="8">
    <source>
        <dbReference type="Proteomes" id="UP001158576"/>
    </source>
</evidence>
<dbReference type="InterPro" id="IPR000152">
    <property type="entry name" value="EGF-type_Asp/Asn_hydroxyl_site"/>
</dbReference>
<evidence type="ECO:0000256" key="2">
    <source>
        <dbReference type="ARBA" id="ARBA00022729"/>
    </source>
</evidence>
<dbReference type="Gene3D" id="2.10.25.10">
    <property type="entry name" value="Laminin"/>
    <property type="match status" value="11"/>
</dbReference>
<feature type="domain" description="EGF-like" evidence="6">
    <location>
        <begin position="1022"/>
        <end position="1064"/>
    </location>
</feature>
<dbReference type="Gene3D" id="2.90.20.10">
    <property type="entry name" value="Plasmodium vivax P25 domain"/>
    <property type="match status" value="1"/>
</dbReference>
<dbReference type="PANTHER" id="PTHR24050:SF28">
    <property type="entry name" value="UROMODULIN-LIKE"/>
    <property type="match status" value="1"/>
</dbReference>
<evidence type="ECO:0000256" key="4">
    <source>
        <dbReference type="ARBA" id="ARBA00023157"/>
    </source>
</evidence>
<dbReference type="SUPFAM" id="SSF57184">
    <property type="entry name" value="Growth factor receptor domain"/>
    <property type="match status" value="2"/>
</dbReference>
<accession>A0ABN7RMK4</accession>
<keyword evidence="2" id="KW-0732">Signal</keyword>
<evidence type="ECO:0000313" key="7">
    <source>
        <dbReference type="EMBL" id="CAG5078985.1"/>
    </source>
</evidence>
<keyword evidence="8" id="KW-1185">Reference proteome</keyword>
<dbReference type="SMART" id="SM00179">
    <property type="entry name" value="EGF_CA"/>
    <property type="match status" value="11"/>
</dbReference>
<comment type="caution">
    <text evidence="5">Lacks conserved residue(s) required for the propagation of feature annotation.</text>
</comment>
<feature type="domain" description="EGF-like" evidence="6">
    <location>
        <begin position="940"/>
        <end position="978"/>
    </location>
</feature>
<protein>
    <submittedName>
        <fullName evidence="7">Oidioi.mRNA.OKI2018_I69.PAR.g9141.t1.cds</fullName>
    </submittedName>
</protein>
<dbReference type="CDD" id="cd00054">
    <property type="entry name" value="EGF_CA"/>
    <property type="match status" value="3"/>
</dbReference>
<dbReference type="InterPro" id="IPR000742">
    <property type="entry name" value="EGF"/>
</dbReference>
<dbReference type="InterPro" id="IPR052235">
    <property type="entry name" value="Nephronectin_domain"/>
</dbReference>
<feature type="domain" description="EGF-like" evidence="6">
    <location>
        <begin position="1234"/>
        <end position="1275"/>
    </location>
</feature>
<dbReference type="InterPro" id="IPR003645">
    <property type="entry name" value="Fol_N"/>
</dbReference>
<keyword evidence="1 5" id="KW-0245">EGF-like domain</keyword>
<proteinExistence type="predicted"/>
<dbReference type="PROSITE" id="PS50026">
    <property type="entry name" value="EGF_3"/>
    <property type="match status" value="9"/>
</dbReference>
<organism evidence="7 8">
    <name type="scientific">Oikopleura dioica</name>
    <name type="common">Tunicate</name>
    <dbReference type="NCBI Taxonomy" id="34765"/>
    <lineage>
        <taxon>Eukaryota</taxon>
        <taxon>Metazoa</taxon>
        <taxon>Chordata</taxon>
        <taxon>Tunicata</taxon>
        <taxon>Appendicularia</taxon>
        <taxon>Copelata</taxon>
        <taxon>Oikopleuridae</taxon>
        <taxon>Oikopleura</taxon>
    </lineage>
</organism>
<dbReference type="InterPro" id="IPR009030">
    <property type="entry name" value="Growth_fac_rcpt_cys_sf"/>
</dbReference>
<feature type="domain" description="EGF-like" evidence="6">
    <location>
        <begin position="399"/>
        <end position="436"/>
    </location>
</feature>
<dbReference type="EMBL" id="OU015568">
    <property type="protein sequence ID" value="CAG5078985.1"/>
    <property type="molecule type" value="Genomic_DNA"/>
</dbReference>
<dbReference type="InterPro" id="IPR024731">
    <property type="entry name" value="NELL2-like_EGF"/>
</dbReference>
<dbReference type="InterPro" id="IPR001881">
    <property type="entry name" value="EGF-like_Ca-bd_dom"/>
</dbReference>
<dbReference type="Pfam" id="PF07645">
    <property type="entry name" value="EGF_CA"/>
    <property type="match status" value="3"/>
</dbReference>
<dbReference type="PANTHER" id="PTHR24050">
    <property type="entry name" value="PA14 DOMAIN-CONTAINING PROTEIN"/>
    <property type="match status" value="1"/>
</dbReference>
<dbReference type="SMART" id="SM00181">
    <property type="entry name" value="EGF"/>
    <property type="match status" value="22"/>
</dbReference>
<dbReference type="SUPFAM" id="SSF57196">
    <property type="entry name" value="EGF/Laminin"/>
    <property type="match status" value="3"/>
</dbReference>
<evidence type="ECO:0000256" key="3">
    <source>
        <dbReference type="ARBA" id="ARBA00022737"/>
    </source>
</evidence>
<dbReference type="InterPro" id="IPR018097">
    <property type="entry name" value="EGF_Ca-bd_CS"/>
</dbReference>
<dbReference type="PROSITE" id="PS00010">
    <property type="entry name" value="ASX_HYDROXYL"/>
    <property type="match status" value="7"/>
</dbReference>
<name>A0ABN7RMK4_OIKDI</name>
<sequence>MKSKSSEWIFLLVYFFVIEIVFGNNAVTLSRTKRKSGVKRICGRSYKNETVFQVINLRPNDACIYRLLGSRFDEVEFFTADFPISCDKGHLWIYSKTRQEGPFCRNSTHSRLKRSVEEQNQLVGQRYEGDEIDVVIQNTGNEAIPISFGFNLGFGKRLGTCSFKTIQSSDNQFYGPEEAVSLWKQLTQSMATVNEDFRQFRNQCHTFSPPRISCKLLDFYDLTNEDSIIRLGEIIDEICCKCKDSDFCSSWYSILLEIESIILGPSKYQNKDDFWLGTNGDSLASAEFQSSPYSTSLEEAYPLALGTSPAKTPYEVIIDPCSSITCPEGRVCQKSEKGFSCICQDFFKMVEEECVPTCAAKTFKCVGEEICSDTPLGAKCNCPKGQEKDKYGFCVEKCDEDQCKSSNPCPGNSKCTNLCNEYKCECYPGYYWFNGQCVPECDGDQCEDEDICGDTGKCFNKCKGYVCKCPKGFLLHQGKCVPECDLMHDPCKMSQSVCGEYSICKKTCPGFKCICEEGFRKNYLNQCVPVCNAVCKSDSCPENSTCKKGCTKISCECNEGFEMKDGKCERICDAECNEYSCPENSTCTQNCTKVECTCDDGFEMKNGKCVPICSASCSETSCPLNSDCEEKCNEITCKCRPGYKMAYGECVEICTASCTPQSCPANSTCKANCNDVSCECEEGYKMKDGKCEEICTASCDAYSCPPNSSCSADCAEISCSCNDGFIKDPLTKECVQECDEKQCAKNPCKGGQCRKKNACPKNSICINKCSGFECKCKKGFKKEAGKCVPECDENQCDKNPYACGKNTECENLCEGYRCKCLDGFIPDENTLRGCKQIDPCDTIKCTEPNTSCDSSLALCTCNSGYFPSQNGTCLAKVNECALSQHNCSGNANCIDLLDGFKCVCKEQYRDVYGDGTKCQHSYRSDKGTCNLAHYGEFTNEPKPCDANPCSENALCKDIGDNFACTCKKGYFGNGVKCEKEIDECKDGSHRCHENATCEDRQGGYDCSCKSGFFGNGYHCAAPVNECILGTHECDANAKCIDLINGYKCDCKTEEGFHGNGRVCRQSINECAQGLHTCSENAKCIDLADGFDCECESGFDGDGFSCRMKKNCDLGNDGEKCAIEAFELCSLSDVTSKIQDLCSPQDAREHLEILSSELQLLSNISTERSWVTCSPSAVEISCEFLNVFRAKRMTPEDLFSHVTKLTRQVFETCDMNYRIKWDDWITRFHDSVICPVNECLTGEHKCVDNSNCVDLKYGYDCECIPGFTGNGHIECVQIDSCATVECPTFSDCVTGNQNRAKCICRDGFIDDRNLVGKLERCVPKDPCLVRNGGCSKNAKCTSSIFGHDVNYSCSCNLGFFGDGFSCEKLDPCKNHNCDEEAKCVEKENVLAQDDYDCVCNDGFVGNGFVCQKPRSLDPCAGLKCAENAHQEMFG</sequence>
<dbReference type="PROSITE" id="PS01186">
    <property type="entry name" value="EGF_2"/>
    <property type="match status" value="6"/>
</dbReference>
<feature type="domain" description="EGF-like" evidence="6">
    <location>
        <begin position="980"/>
        <end position="1020"/>
    </location>
</feature>
<feature type="domain" description="EGF-like" evidence="6">
    <location>
        <begin position="876"/>
        <end position="914"/>
    </location>
</feature>
<evidence type="ECO:0000256" key="5">
    <source>
        <dbReference type="PROSITE-ProRule" id="PRU00076"/>
    </source>
</evidence>
<dbReference type="Proteomes" id="UP001158576">
    <property type="component" value="Chromosome PAR"/>
</dbReference>
<dbReference type="SMART" id="SM00274">
    <property type="entry name" value="FOLN"/>
    <property type="match status" value="5"/>
</dbReference>
<feature type="domain" description="EGF-like" evidence="6">
    <location>
        <begin position="1322"/>
        <end position="1366"/>
    </location>
</feature>
<evidence type="ECO:0000256" key="1">
    <source>
        <dbReference type="ARBA" id="ARBA00022536"/>
    </source>
</evidence>
<dbReference type="Pfam" id="PF12947">
    <property type="entry name" value="EGF_3"/>
    <property type="match status" value="4"/>
</dbReference>
<dbReference type="PROSITE" id="PS01187">
    <property type="entry name" value="EGF_CA"/>
    <property type="match status" value="3"/>
</dbReference>
<feature type="domain" description="EGF-like" evidence="6">
    <location>
        <begin position="1066"/>
        <end position="1104"/>
    </location>
</feature>
<gene>
    <name evidence="7" type="ORF">OKIOD_LOCUS699</name>
</gene>
<keyword evidence="4" id="KW-1015">Disulfide bond</keyword>
<dbReference type="InterPro" id="IPR049883">
    <property type="entry name" value="NOTCH1_EGF-like"/>
</dbReference>
<reference evidence="7 8" key="1">
    <citation type="submission" date="2021-04" db="EMBL/GenBank/DDBJ databases">
        <authorList>
            <person name="Bliznina A."/>
        </authorList>
    </citation>
    <scope>NUCLEOTIDE SEQUENCE [LARGE SCALE GENOMIC DNA]</scope>
</reference>
<feature type="domain" description="EGF-like" evidence="6">
    <location>
        <begin position="1367"/>
        <end position="1410"/>
    </location>
</feature>
<evidence type="ECO:0000259" key="6">
    <source>
        <dbReference type="PROSITE" id="PS50026"/>
    </source>
</evidence>